<evidence type="ECO:0000256" key="1">
    <source>
        <dbReference type="SAM" id="Coils"/>
    </source>
</evidence>
<dbReference type="GeneID" id="43672584"/>
<gene>
    <name evidence="2" type="ORF">BDV37DRAFT_286303</name>
</gene>
<dbReference type="RefSeq" id="XP_031938125.1">
    <property type="nucleotide sequence ID" value="XM_032087893.1"/>
</dbReference>
<evidence type="ECO:0000313" key="2">
    <source>
        <dbReference type="EMBL" id="KAE8400806.1"/>
    </source>
</evidence>
<dbReference type="AlphaFoldDB" id="A0A5N7D330"/>
<dbReference type="Proteomes" id="UP000325579">
    <property type="component" value="Unassembled WGS sequence"/>
</dbReference>
<protein>
    <submittedName>
        <fullName evidence="2">Uncharacterized protein</fullName>
    </submittedName>
</protein>
<proteinExistence type="predicted"/>
<evidence type="ECO:0000313" key="3">
    <source>
        <dbReference type="Proteomes" id="UP000325579"/>
    </source>
</evidence>
<dbReference type="EMBL" id="ML736810">
    <property type="protein sequence ID" value="KAE8400806.1"/>
    <property type="molecule type" value="Genomic_DNA"/>
</dbReference>
<name>A0A5N7D330_9EURO</name>
<feature type="coiled-coil region" evidence="1">
    <location>
        <begin position="432"/>
        <end position="459"/>
    </location>
</feature>
<reference evidence="2 3" key="1">
    <citation type="submission" date="2019-04" db="EMBL/GenBank/DDBJ databases">
        <authorList>
            <consortium name="DOE Joint Genome Institute"/>
            <person name="Mondo S."/>
            <person name="Kjaerbolling I."/>
            <person name="Vesth T."/>
            <person name="Frisvad J.C."/>
            <person name="Nybo J.L."/>
            <person name="Theobald S."/>
            <person name="Kildgaard S."/>
            <person name="Isbrandt T."/>
            <person name="Kuo A."/>
            <person name="Sato A."/>
            <person name="Lyhne E.K."/>
            <person name="Kogle M.E."/>
            <person name="Wiebenga A."/>
            <person name="Kun R.S."/>
            <person name="Lubbers R.J."/>
            <person name="Makela M.R."/>
            <person name="Barry K."/>
            <person name="Chovatia M."/>
            <person name="Clum A."/>
            <person name="Daum C."/>
            <person name="Haridas S."/>
            <person name="He G."/>
            <person name="LaButti K."/>
            <person name="Lipzen A."/>
            <person name="Riley R."/>
            <person name="Salamov A."/>
            <person name="Simmons B.A."/>
            <person name="Magnuson J.K."/>
            <person name="Henrissat B."/>
            <person name="Mortensen U.H."/>
            <person name="Larsen T.O."/>
            <person name="Devries R.P."/>
            <person name="Grigoriev I.V."/>
            <person name="Machida M."/>
            <person name="Baker S.E."/>
            <person name="Andersen M.R."/>
            <person name="Cantor M.N."/>
            <person name="Hua S.X."/>
        </authorList>
    </citation>
    <scope>NUCLEOTIDE SEQUENCE [LARGE SCALE GENOMIC DNA]</scope>
    <source>
        <strain evidence="2 3">CBS 119388</strain>
    </source>
</reference>
<keyword evidence="1" id="KW-0175">Coiled coil</keyword>
<accession>A0A5N7D330</accession>
<organism evidence="2 3">
    <name type="scientific">Aspergillus pseudonomiae</name>
    <dbReference type="NCBI Taxonomy" id="1506151"/>
    <lineage>
        <taxon>Eukaryota</taxon>
        <taxon>Fungi</taxon>
        <taxon>Dikarya</taxon>
        <taxon>Ascomycota</taxon>
        <taxon>Pezizomycotina</taxon>
        <taxon>Eurotiomycetes</taxon>
        <taxon>Eurotiomycetidae</taxon>
        <taxon>Eurotiales</taxon>
        <taxon>Aspergillaceae</taxon>
        <taxon>Aspergillus</taxon>
        <taxon>Aspergillus subgen. Circumdati</taxon>
    </lineage>
</organism>
<sequence length="487" mass="54001">MHRQCQTSCQPGSSSKQQIEMCRLRVQWPMEMQANASRLNSYTQQLCVNDAVVRDNKTSATEKELSPKLPKGSKISQQVTFTSKFVEHASEVREAMNISSALKIKYGGFGVKGSGSYIGASKVKESDLNFFVQVKVVNQQLVTDDVTNFISGFLEGGEFSALLWVKLADKDKKTEIKGELSLSLEKAGFGISGEAKGEYDKAELIKDSETSITVSWSGGGEIRDDKAAGWAIDSMAIAAFAFPDNVRTSPPRTTLRSYQLLSNKGSALDYENAGVYTNSMPESYLKYKSVWRTIQSSKQSIHCEACSSSYPQAVSEDLAKESKSLQKRSNAASISAFIKATVEEVKGLTKDNNEKKLMDALPQTAYDATITSLERACRRSRLQMIRIVQEVDAVSNGPSVAIDPDRVGRFLSPVLFQQLLPTVKPVVTEEDFEKWKYKHKELQKRVNNLEESTKGLKETTEGHSKSIDLSTCLTQQSHSSPDMIYMF</sequence>
<keyword evidence="3" id="KW-1185">Reference proteome</keyword>
<dbReference type="OrthoDB" id="3231004at2759"/>